<reference evidence="1" key="1">
    <citation type="journal article" date="2015" name="Nature">
        <title>Complex archaea that bridge the gap between prokaryotes and eukaryotes.</title>
        <authorList>
            <person name="Spang A."/>
            <person name="Saw J.H."/>
            <person name="Jorgensen S.L."/>
            <person name="Zaremba-Niedzwiedzka K."/>
            <person name="Martijn J."/>
            <person name="Lind A.E."/>
            <person name="van Eijk R."/>
            <person name="Schleper C."/>
            <person name="Guy L."/>
            <person name="Ettema T.J."/>
        </authorList>
    </citation>
    <scope>NUCLEOTIDE SEQUENCE</scope>
</reference>
<protein>
    <recommendedName>
        <fullName evidence="2">Major tropism determinant N-terminal domain-containing protein</fullName>
    </recommendedName>
</protein>
<name>A0A0F9I4V3_9ZZZZ</name>
<gene>
    <name evidence="1" type="ORF">LCGC14_1920790</name>
</gene>
<dbReference type="AlphaFoldDB" id="A0A0F9I4V3"/>
<evidence type="ECO:0008006" key="2">
    <source>
        <dbReference type="Google" id="ProtNLM"/>
    </source>
</evidence>
<evidence type="ECO:0000313" key="1">
    <source>
        <dbReference type="EMBL" id="KKL88830.1"/>
    </source>
</evidence>
<accession>A0A0F9I4V3</accession>
<organism evidence="1">
    <name type="scientific">marine sediment metagenome</name>
    <dbReference type="NCBI Taxonomy" id="412755"/>
    <lineage>
        <taxon>unclassified sequences</taxon>
        <taxon>metagenomes</taxon>
        <taxon>ecological metagenomes</taxon>
    </lineage>
</organism>
<comment type="caution">
    <text evidence="1">The sequence shown here is derived from an EMBL/GenBank/DDBJ whole genome shotgun (WGS) entry which is preliminary data.</text>
</comment>
<sequence length="252" mass="26420">MSFPNIVHLDDQQIYVNELARGMPVGQRVETADGRVFRYALAGGTALISGNLQACSAQVGHANNDNLVVVNNVSVGDTSIAITNGATTWTKDELKGGSLVNQKVAELGAHFWRIHENTAEAAGSAEMTLTLSPGVTFDTLLTAGTSTVNIAPSPWSKVIINPASVSGIPVGVAMTIVTAAYYGLLQTGGLGSCKIDTTNTPTVGERLVPASTSAGAMNSQTQDVNDPCCAWMLQIASMQSLDHTQVYLIIDR</sequence>
<dbReference type="EMBL" id="LAZR01020452">
    <property type="protein sequence ID" value="KKL88830.1"/>
    <property type="molecule type" value="Genomic_DNA"/>
</dbReference>
<proteinExistence type="predicted"/>